<dbReference type="InterPro" id="IPR036728">
    <property type="entry name" value="PBP_GOBP_sf"/>
</dbReference>
<dbReference type="SUPFAM" id="SSF47565">
    <property type="entry name" value="Insect pheromone/odorant-binding proteins"/>
    <property type="match status" value="1"/>
</dbReference>
<keyword evidence="4" id="KW-1185">Reference proteome</keyword>
<dbReference type="Proteomes" id="UP001153712">
    <property type="component" value="Chromosome 1"/>
</dbReference>
<evidence type="ECO:0000313" key="4">
    <source>
        <dbReference type="Proteomes" id="UP001153712"/>
    </source>
</evidence>
<evidence type="ECO:0000256" key="1">
    <source>
        <dbReference type="ARBA" id="ARBA00022729"/>
    </source>
</evidence>
<dbReference type="CDD" id="cd23992">
    <property type="entry name" value="PBP_GOBP"/>
    <property type="match status" value="1"/>
</dbReference>
<name>A0A9N9TE71_PHYSR</name>
<dbReference type="PANTHER" id="PTHR11857:SF42">
    <property type="entry name" value="GENERAL ODORANT-BINDING PROTEIN 19D-RELATED"/>
    <property type="match status" value="1"/>
</dbReference>
<dbReference type="Gene3D" id="1.10.238.20">
    <property type="entry name" value="Pheromone/general odorant binding protein domain"/>
    <property type="match status" value="1"/>
</dbReference>
<organism evidence="3 4">
    <name type="scientific">Phyllotreta striolata</name>
    <name type="common">Striped flea beetle</name>
    <name type="synonym">Crioceris striolata</name>
    <dbReference type="NCBI Taxonomy" id="444603"/>
    <lineage>
        <taxon>Eukaryota</taxon>
        <taxon>Metazoa</taxon>
        <taxon>Ecdysozoa</taxon>
        <taxon>Arthropoda</taxon>
        <taxon>Hexapoda</taxon>
        <taxon>Insecta</taxon>
        <taxon>Pterygota</taxon>
        <taxon>Neoptera</taxon>
        <taxon>Endopterygota</taxon>
        <taxon>Coleoptera</taxon>
        <taxon>Polyphaga</taxon>
        <taxon>Cucujiformia</taxon>
        <taxon>Chrysomeloidea</taxon>
        <taxon>Chrysomelidae</taxon>
        <taxon>Galerucinae</taxon>
        <taxon>Alticini</taxon>
        <taxon>Phyllotreta</taxon>
    </lineage>
</organism>
<dbReference type="EMBL" id="OU900094">
    <property type="protein sequence ID" value="CAG9854530.1"/>
    <property type="molecule type" value="Genomic_DNA"/>
</dbReference>
<keyword evidence="1 2" id="KW-0732">Signal</keyword>
<dbReference type="GO" id="GO:0005549">
    <property type="term" value="F:odorant binding"/>
    <property type="evidence" value="ECO:0007669"/>
    <property type="project" value="InterPro"/>
</dbReference>
<gene>
    <name evidence="3" type="ORF">PHYEVI_LOCUS992</name>
</gene>
<feature type="signal peptide" evidence="2">
    <location>
        <begin position="1"/>
        <end position="19"/>
    </location>
</feature>
<dbReference type="AlphaFoldDB" id="A0A9N9TE71"/>
<dbReference type="SMART" id="SM00708">
    <property type="entry name" value="PhBP"/>
    <property type="match status" value="1"/>
</dbReference>
<protein>
    <submittedName>
        <fullName evidence="3">Uncharacterized protein</fullName>
    </submittedName>
</protein>
<dbReference type="Pfam" id="PF01395">
    <property type="entry name" value="PBP_GOBP"/>
    <property type="match status" value="1"/>
</dbReference>
<proteinExistence type="predicted"/>
<sequence>MRSLKIVFLLVFITETTLASSIIDNPLGKLQVKNVLASCKDKSGATRADFETLRLRQIPETKSGKCLMECMFENAGIMKDGKFNRAGAVVVLTPALQGDLTKLGKLKQLGQTCEDELASKKYANCEGGRKVLECLARNGKKFGVGFVSVKKD</sequence>
<evidence type="ECO:0000256" key="2">
    <source>
        <dbReference type="SAM" id="SignalP"/>
    </source>
</evidence>
<evidence type="ECO:0000313" key="3">
    <source>
        <dbReference type="EMBL" id="CAG9854530.1"/>
    </source>
</evidence>
<accession>A0A9N9TE71</accession>
<reference evidence="3" key="1">
    <citation type="submission" date="2022-01" db="EMBL/GenBank/DDBJ databases">
        <authorList>
            <person name="King R."/>
        </authorList>
    </citation>
    <scope>NUCLEOTIDE SEQUENCE</scope>
</reference>
<dbReference type="InterPro" id="IPR006170">
    <property type="entry name" value="PBP/GOBP"/>
</dbReference>
<dbReference type="GO" id="GO:0007608">
    <property type="term" value="P:sensory perception of smell"/>
    <property type="evidence" value="ECO:0007669"/>
    <property type="project" value="TreeGrafter"/>
</dbReference>
<dbReference type="PANTHER" id="PTHR11857">
    <property type="entry name" value="ODORANT BINDING PROTEIN-RELATED"/>
    <property type="match status" value="1"/>
</dbReference>
<dbReference type="OrthoDB" id="6595846at2759"/>
<dbReference type="GO" id="GO:0005615">
    <property type="term" value="C:extracellular space"/>
    <property type="evidence" value="ECO:0007669"/>
    <property type="project" value="TreeGrafter"/>
</dbReference>
<feature type="chain" id="PRO_5040511938" evidence="2">
    <location>
        <begin position="20"/>
        <end position="152"/>
    </location>
</feature>